<dbReference type="STRING" id="329046.A0A1Y2CHT2"/>
<dbReference type="OrthoDB" id="2093646at2759"/>
<dbReference type="EMBL" id="MCGO01000016">
    <property type="protein sequence ID" value="ORY46562.1"/>
    <property type="molecule type" value="Genomic_DNA"/>
</dbReference>
<organism evidence="2 3">
    <name type="scientific">Rhizoclosmatium globosum</name>
    <dbReference type="NCBI Taxonomy" id="329046"/>
    <lineage>
        <taxon>Eukaryota</taxon>
        <taxon>Fungi</taxon>
        <taxon>Fungi incertae sedis</taxon>
        <taxon>Chytridiomycota</taxon>
        <taxon>Chytridiomycota incertae sedis</taxon>
        <taxon>Chytridiomycetes</taxon>
        <taxon>Chytridiales</taxon>
        <taxon>Chytriomycetaceae</taxon>
        <taxon>Rhizoclosmatium</taxon>
    </lineage>
</organism>
<evidence type="ECO:0000256" key="1">
    <source>
        <dbReference type="SAM" id="MobiDB-lite"/>
    </source>
</evidence>
<evidence type="ECO:0000313" key="3">
    <source>
        <dbReference type="Proteomes" id="UP000193642"/>
    </source>
</evidence>
<dbReference type="InterPro" id="IPR000358">
    <property type="entry name" value="RNR_small_fam"/>
</dbReference>
<dbReference type="Pfam" id="PF00268">
    <property type="entry name" value="Ribonuc_red_sm"/>
    <property type="match status" value="1"/>
</dbReference>
<dbReference type="Gene3D" id="1.10.620.20">
    <property type="entry name" value="Ribonucleotide Reductase, subunit A"/>
    <property type="match status" value="2"/>
</dbReference>
<accession>A0A1Y2CHT2</accession>
<proteinExistence type="predicted"/>
<feature type="compositionally biased region" description="Low complexity" evidence="1">
    <location>
        <begin position="8"/>
        <end position="17"/>
    </location>
</feature>
<dbReference type="GO" id="GO:0009263">
    <property type="term" value="P:deoxyribonucleotide biosynthetic process"/>
    <property type="evidence" value="ECO:0007669"/>
    <property type="project" value="InterPro"/>
</dbReference>
<dbReference type="Proteomes" id="UP000193642">
    <property type="component" value="Unassembled WGS sequence"/>
</dbReference>
<reference evidence="2 3" key="1">
    <citation type="submission" date="2016-07" db="EMBL/GenBank/DDBJ databases">
        <title>Pervasive Adenine N6-methylation of Active Genes in Fungi.</title>
        <authorList>
            <consortium name="DOE Joint Genome Institute"/>
            <person name="Mondo S.J."/>
            <person name="Dannebaum R.O."/>
            <person name="Kuo R.C."/>
            <person name="Labutti K."/>
            <person name="Haridas S."/>
            <person name="Kuo A."/>
            <person name="Salamov A."/>
            <person name="Ahrendt S.R."/>
            <person name="Lipzen A."/>
            <person name="Sullivan W."/>
            <person name="Andreopoulos W.B."/>
            <person name="Clum A."/>
            <person name="Lindquist E."/>
            <person name="Daum C."/>
            <person name="Ramamoorthy G.K."/>
            <person name="Gryganskyi A."/>
            <person name="Culley D."/>
            <person name="Magnuson J.K."/>
            <person name="James T.Y."/>
            <person name="O'Malley M.A."/>
            <person name="Stajich J.E."/>
            <person name="Spatafora J.W."/>
            <person name="Visel A."/>
            <person name="Grigoriev I.V."/>
        </authorList>
    </citation>
    <scope>NUCLEOTIDE SEQUENCE [LARGE SCALE GENOMIC DNA]</scope>
    <source>
        <strain evidence="2 3">JEL800</strain>
    </source>
</reference>
<dbReference type="SUPFAM" id="SSF47240">
    <property type="entry name" value="Ferritin-like"/>
    <property type="match status" value="1"/>
</dbReference>
<evidence type="ECO:0000313" key="2">
    <source>
        <dbReference type="EMBL" id="ORY46562.1"/>
    </source>
</evidence>
<dbReference type="InterPro" id="IPR012348">
    <property type="entry name" value="RNR-like"/>
</dbReference>
<sequence length="332" mass="36855">MLSSKPATTTTTTTTSTPSKQIASDLSRLDFASATKSRALFFGANDDSDDDDAAFDAPLVPKLIQEPLLVENKHRFVLFPIQYQKIWAAYKNAEAKFWSAEEIEFGDDSDGDEPIISKLSDEIQKYITDSPYSYSTRLFAVAVYLTLWNSAAQTLLLALSPKAACETAPFQGLAKAIVKVQGDLHRHAQFYRLLASEHCVNAVHVSEAVSMVREAVLIEGSVCEEMMEMGGAGGGKKGVYVAKDVFVGYEQVVGRVERLGRDVLKAFGVRSTLFEGTNKKDSLEWMDQVLWGLVQKDSGVVEHVVSVRDNVKTEERKEKMNVRQEFSLDEDF</sequence>
<dbReference type="AlphaFoldDB" id="A0A1Y2CHT2"/>
<dbReference type="GO" id="GO:0016491">
    <property type="term" value="F:oxidoreductase activity"/>
    <property type="evidence" value="ECO:0007669"/>
    <property type="project" value="InterPro"/>
</dbReference>
<protein>
    <submittedName>
        <fullName evidence="2">Uncharacterized protein</fullName>
    </submittedName>
</protein>
<name>A0A1Y2CHT2_9FUNG</name>
<keyword evidence="3" id="KW-1185">Reference proteome</keyword>
<gene>
    <name evidence="2" type="ORF">BCR33DRAFT_736722</name>
</gene>
<dbReference type="InterPro" id="IPR009078">
    <property type="entry name" value="Ferritin-like_SF"/>
</dbReference>
<feature type="region of interest" description="Disordered" evidence="1">
    <location>
        <begin position="1"/>
        <end position="21"/>
    </location>
</feature>
<comment type="caution">
    <text evidence="2">The sequence shown here is derived from an EMBL/GenBank/DDBJ whole genome shotgun (WGS) entry which is preliminary data.</text>
</comment>